<dbReference type="InterPro" id="IPR007110">
    <property type="entry name" value="Ig-like_dom"/>
</dbReference>
<evidence type="ECO:0000256" key="1">
    <source>
        <dbReference type="ARBA" id="ARBA00023319"/>
    </source>
</evidence>
<evidence type="ECO:0000313" key="5">
    <source>
        <dbReference type="Proteomes" id="UP000031443"/>
    </source>
</evidence>
<sequence>MPSSVTQRRALLLLRGARGGLPETEPELPPDLEPGMVFDITDPAGALHRVPLPAGGRSKEGELPSCEINAYTPQEAHVPWAAGLTPERRSPLGLGGPWFISSVQAPARDYGVSAVLKSEEAAMSQQPAVIMATAVLSVFSRTPHLHSRLGWDVLLDCGFTAPPGPFSVEWRYQYRGAGRVVLAYDGVSGRAHVAEEGAQLFLEEGRAGADTNVSLRLSQVGVRHEGTYICTIYLPHLHAQQALELRITEPPMVTLHPDPLSVAPGAPAELACEVSGYYPLDVTSVHPELKRKARRGGRSYEELCTICSEQDNYSLSRQLLFQGGPRRPASCGSAFPAPPTREPGAPPSDCRIIRARMALHNGSLYKSILVTSQDKTPSVIAKVLEKHGQELGAAPQFQLVQLLPEGKELTFPPTANIFYAMNGSSLDFVLRPKGPGEPPLPPSAAPRRAELSATFPKIKATGRKLARALF</sequence>
<dbReference type="SMART" id="SM00314">
    <property type="entry name" value="RA"/>
    <property type="match status" value="1"/>
</dbReference>
<dbReference type="GO" id="GO:0007165">
    <property type="term" value="P:signal transduction"/>
    <property type="evidence" value="ECO:0007669"/>
    <property type="project" value="InterPro"/>
</dbReference>
<protein>
    <submittedName>
        <fullName evidence="4">Tapasin</fullName>
    </submittedName>
</protein>
<dbReference type="InterPro" id="IPR013783">
    <property type="entry name" value="Ig-like_fold"/>
</dbReference>
<dbReference type="SUPFAM" id="SSF54236">
    <property type="entry name" value="Ubiquitin-like"/>
    <property type="match status" value="1"/>
</dbReference>
<dbReference type="Pfam" id="PF07686">
    <property type="entry name" value="V-set"/>
    <property type="match status" value="1"/>
</dbReference>
<feature type="domain" description="Ig-like" evidence="3">
    <location>
        <begin position="127"/>
        <end position="248"/>
    </location>
</feature>
<dbReference type="SUPFAM" id="SSF48726">
    <property type="entry name" value="Immunoglobulin"/>
    <property type="match status" value="2"/>
</dbReference>
<dbReference type="PRINTS" id="PR01669">
    <property type="entry name" value="TAPASIN"/>
</dbReference>
<organism evidence="4 5">
    <name type="scientific">Chelonia mydas</name>
    <name type="common">Green sea-turtle</name>
    <name type="synonym">Chelonia agassizi</name>
    <dbReference type="NCBI Taxonomy" id="8469"/>
    <lineage>
        <taxon>Eukaryota</taxon>
        <taxon>Metazoa</taxon>
        <taxon>Chordata</taxon>
        <taxon>Craniata</taxon>
        <taxon>Vertebrata</taxon>
        <taxon>Euteleostomi</taxon>
        <taxon>Archelosauria</taxon>
        <taxon>Testudinata</taxon>
        <taxon>Testudines</taxon>
        <taxon>Cryptodira</taxon>
        <taxon>Durocryptodira</taxon>
        <taxon>Americhelydia</taxon>
        <taxon>Chelonioidea</taxon>
        <taxon>Cheloniidae</taxon>
        <taxon>Chelonia</taxon>
    </lineage>
</organism>
<dbReference type="Gene3D" id="3.10.20.90">
    <property type="entry name" value="Phosphatidylinositol 3-kinase Catalytic Subunit, Chain A, domain 1"/>
    <property type="match status" value="1"/>
</dbReference>
<keyword evidence="1" id="KW-0393">Immunoglobulin domain</keyword>
<gene>
    <name evidence="4" type="ORF">UY3_16341</name>
</gene>
<evidence type="ECO:0000259" key="2">
    <source>
        <dbReference type="PROSITE" id="PS50200"/>
    </source>
</evidence>
<dbReference type="GO" id="GO:0016020">
    <property type="term" value="C:membrane"/>
    <property type="evidence" value="ECO:0007669"/>
    <property type="project" value="InterPro"/>
</dbReference>
<keyword evidence="5" id="KW-1185">Reference proteome</keyword>
<proteinExistence type="predicted"/>
<dbReference type="CDD" id="cd17211">
    <property type="entry name" value="RA_RGL2"/>
    <property type="match status" value="1"/>
</dbReference>
<dbReference type="PROSITE" id="PS50835">
    <property type="entry name" value="IG_LIKE"/>
    <property type="match status" value="1"/>
</dbReference>
<dbReference type="PANTHER" id="PTHR23411">
    <property type="entry name" value="TAPASIN"/>
    <property type="match status" value="1"/>
</dbReference>
<dbReference type="InterPro" id="IPR036179">
    <property type="entry name" value="Ig-like_dom_sf"/>
</dbReference>
<dbReference type="STRING" id="8469.M7APR9"/>
<dbReference type="eggNOG" id="ENOG502QR0A">
    <property type="taxonomic scope" value="Eukaryota"/>
</dbReference>
<dbReference type="AlphaFoldDB" id="M7APR9"/>
<dbReference type="Pfam" id="PF00788">
    <property type="entry name" value="RA"/>
    <property type="match status" value="1"/>
</dbReference>
<evidence type="ECO:0000313" key="4">
    <source>
        <dbReference type="EMBL" id="EMP26584.1"/>
    </source>
</evidence>
<dbReference type="InterPro" id="IPR013106">
    <property type="entry name" value="Ig_V-set"/>
</dbReference>
<dbReference type="Proteomes" id="UP000031443">
    <property type="component" value="Unassembled WGS sequence"/>
</dbReference>
<dbReference type="PROSITE" id="PS50200">
    <property type="entry name" value="RA"/>
    <property type="match status" value="1"/>
</dbReference>
<dbReference type="InterPro" id="IPR000159">
    <property type="entry name" value="RA_dom"/>
</dbReference>
<accession>M7APR9</accession>
<dbReference type="InterPro" id="IPR050380">
    <property type="entry name" value="Immune_Resp_Modulators"/>
</dbReference>
<name>M7APR9_CHEMY</name>
<dbReference type="InterPro" id="IPR029071">
    <property type="entry name" value="Ubiquitin-like_domsf"/>
</dbReference>
<dbReference type="InterPro" id="IPR008056">
    <property type="entry name" value="Tapasin"/>
</dbReference>
<reference evidence="5" key="1">
    <citation type="journal article" date="2013" name="Nat. Genet.">
        <title>The draft genomes of soft-shell turtle and green sea turtle yield insights into the development and evolution of the turtle-specific body plan.</title>
        <authorList>
            <person name="Wang Z."/>
            <person name="Pascual-Anaya J."/>
            <person name="Zadissa A."/>
            <person name="Li W."/>
            <person name="Niimura Y."/>
            <person name="Huang Z."/>
            <person name="Li C."/>
            <person name="White S."/>
            <person name="Xiong Z."/>
            <person name="Fang D."/>
            <person name="Wang B."/>
            <person name="Ming Y."/>
            <person name="Chen Y."/>
            <person name="Zheng Y."/>
            <person name="Kuraku S."/>
            <person name="Pignatelli M."/>
            <person name="Herrero J."/>
            <person name="Beal K."/>
            <person name="Nozawa M."/>
            <person name="Li Q."/>
            <person name="Wang J."/>
            <person name="Zhang H."/>
            <person name="Yu L."/>
            <person name="Shigenobu S."/>
            <person name="Wang J."/>
            <person name="Liu J."/>
            <person name="Flicek P."/>
            <person name="Searle S."/>
            <person name="Wang J."/>
            <person name="Kuratani S."/>
            <person name="Yin Y."/>
            <person name="Aken B."/>
            <person name="Zhang G."/>
            <person name="Irie N."/>
        </authorList>
    </citation>
    <scope>NUCLEOTIDE SEQUENCE [LARGE SCALE GENOMIC DNA]</scope>
</reference>
<evidence type="ECO:0000259" key="3">
    <source>
        <dbReference type="PROSITE" id="PS50835"/>
    </source>
</evidence>
<dbReference type="Gene3D" id="2.60.40.10">
    <property type="entry name" value="Immunoglobulins"/>
    <property type="match status" value="2"/>
</dbReference>
<dbReference type="GO" id="GO:0019885">
    <property type="term" value="P:antigen processing and presentation of endogenous peptide antigen via MHC class I"/>
    <property type="evidence" value="ECO:0007669"/>
    <property type="project" value="InterPro"/>
</dbReference>
<dbReference type="EMBL" id="KB577777">
    <property type="protein sequence ID" value="EMP26584.1"/>
    <property type="molecule type" value="Genomic_DNA"/>
</dbReference>
<feature type="domain" description="Ras-associating" evidence="2">
    <location>
        <begin position="349"/>
        <end position="435"/>
    </location>
</feature>